<reference evidence="2" key="1">
    <citation type="submission" date="2020-11" db="EMBL/GenBank/DDBJ databases">
        <authorList>
            <consortium name="DOE Joint Genome Institute"/>
            <person name="Ahrendt S."/>
            <person name="Riley R."/>
            <person name="Andreopoulos W."/>
            <person name="Labutti K."/>
            <person name="Pangilinan J."/>
            <person name="Ruiz-Duenas F.J."/>
            <person name="Barrasa J.M."/>
            <person name="Sanchez-Garcia M."/>
            <person name="Camarero S."/>
            <person name="Miyauchi S."/>
            <person name="Serrano A."/>
            <person name="Linde D."/>
            <person name="Babiker R."/>
            <person name="Drula E."/>
            <person name="Ayuso-Fernandez I."/>
            <person name="Pacheco R."/>
            <person name="Padilla G."/>
            <person name="Ferreira P."/>
            <person name="Barriuso J."/>
            <person name="Kellner H."/>
            <person name="Castanera R."/>
            <person name="Alfaro M."/>
            <person name="Ramirez L."/>
            <person name="Pisabarro A.G."/>
            <person name="Kuo A."/>
            <person name="Tritt A."/>
            <person name="Lipzen A."/>
            <person name="He G."/>
            <person name="Yan M."/>
            <person name="Ng V."/>
            <person name="Cullen D."/>
            <person name="Martin F."/>
            <person name="Rosso M.-N."/>
            <person name="Henrissat B."/>
            <person name="Hibbett D."/>
            <person name="Martinez A.T."/>
            <person name="Grigoriev I.V."/>
        </authorList>
    </citation>
    <scope>NUCLEOTIDE SEQUENCE</scope>
    <source>
        <strain evidence="2">ATCC 90797</strain>
    </source>
</reference>
<dbReference type="EMBL" id="MU154589">
    <property type="protein sequence ID" value="KAF9493239.1"/>
    <property type="molecule type" value="Genomic_DNA"/>
</dbReference>
<accession>A0A9P6DDS8</accession>
<dbReference type="Proteomes" id="UP000807025">
    <property type="component" value="Unassembled WGS sequence"/>
</dbReference>
<sequence>MTNSDKGNGGLVNMYARYQLAVGAMAKWNRLTTPWDGDPVEEALLRLIFIKRTNFSNYGGLFKHCLKFPMLMDMLQNSNYNFVSEAHTKVWGGHEVGRTTLGKVLDELEAEAAAEEARVEAEKAKKAKEAKKKAAKKVTK</sequence>
<protein>
    <submittedName>
        <fullName evidence="2">Uncharacterized protein</fullName>
    </submittedName>
</protein>
<name>A0A9P6DDS8_PLEER</name>
<keyword evidence="1" id="KW-0175">Coiled coil</keyword>
<proteinExistence type="predicted"/>
<keyword evidence="3" id="KW-1185">Reference proteome</keyword>
<evidence type="ECO:0000256" key="1">
    <source>
        <dbReference type="SAM" id="Coils"/>
    </source>
</evidence>
<comment type="caution">
    <text evidence="2">The sequence shown here is derived from an EMBL/GenBank/DDBJ whole genome shotgun (WGS) entry which is preliminary data.</text>
</comment>
<dbReference type="AlphaFoldDB" id="A0A9P6DDS8"/>
<gene>
    <name evidence="2" type="ORF">BDN71DRAFT_1508808</name>
</gene>
<evidence type="ECO:0000313" key="3">
    <source>
        <dbReference type="Proteomes" id="UP000807025"/>
    </source>
</evidence>
<organism evidence="2 3">
    <name type="scientific">Pleurotus eryngii</name>
    <name type="common">Boletus of the steppes</name>
    <dbReference type="NCBI Taxonomy" id="5323"/>
    <lineage>
        <taxon>Eukaryota</taxon>
        <taxon>Fungi</taxon>
        <taxon>Dikarya</taxon>
        <taxon>Basidiomycota</taxon>
        <taxon>Agaricomycotina</taxon>
        <taxon>Agaricomycetes</taxon>
        <taxon>Agaricomycetidae</taxon>
        <taxon>Agaricales</taxon>
        <taxon>Pleurotineae</taxon>
        <taxon>Pleurotaceae</taxon>
        <taxon>Pleurotus</taxon>
    </lineage>
</organism>
<evidence type="ECO:0000313" key="2">
    <source>
        <dbReference type="EMBL" id="KAF9493239.1"/>
    </source>
</evidence>
<feature type="coiled-coil region" evidence="1">
    <location>
        <begin position="98"/>
        <end position="138"/>
    </location>
</feature>